<evidence type="ECO:0000313" key="2">
    <source>
        <dbReference type="Proteomes" id="UP000037594"/>
    </source>
</evidence>
<organism evidence="1 2">
    <name type="scientific">Mycolicibacterium conceptionense</name>
    <dbReference type="NCBI Taxonomy" id="451644"/>
    <lineage>
        <taxon>Bacteria</taxon>
        <taxon>Bacillati</taxon>
        <taxon>Actinomycetota</taxon>
        <taxon>Actinomycetes</taxon>
        <taxon>Mycobacteriales</taxon>
        <taxon>Mycobacteriaceae</taxon>
        <taxon>Mycolicibacterium</taxon>
    </lineage>
</organism>
<reference evidence="1 2" key="1">
    <citation type="submission" date="2015-06" db="EMBL/GenBank/DDBJ databases">
        <title>Genome sequence of Mycobacterium conceptionense strain MLE.</title>
        <authorList>
            <person name="Greninger A.L."/>
            <person name="Cunningham G."/>
            <person name="Chiu C.Y."/>
            <person name="Miller S."/>
        </authorList>
    </citation>
    <scope>NUCLEOTIDE SEQUENCE [LARGE SCALE GENOMIC DNA]</scope>
    <source>
        <strain evidence="1 2">MLE</strain>
    </source>
</reference>
<comment type="caution">
    <text evidence="1">The sequence shown here is derived from an EMBL/GenBank/DDBJ whole genome shotgun (WGS) entry which is preliminary data.</text>
</comment>
<dbReference type="AlphaFoldDB" id="A0A0J8WWY4"/>
<name>A0A0J8WWY4_9MYCO</name>
<dbReference type="PATRIC" id="fig|451644.5.peg.3019"/>
<dbReference type="EMBL" id="LFOD01000012">
    <property type="protein sequence ID" value="KMV17529.1"/>
    <property type="molecule type" value="Genomic_DNA"/>
</dbReference>
<dbReference type="OrthoDB" id="9948699at2"/>
<accession>A0A0J8WWY4</accession>
<dbReference type="Proteomes" id="UP000037594">
    <property type="component" value="Unassembled WGS sequence"/>
</dbReference>
<gene>
    <name evidence="1" type="ORF">ACT17_14620</name>
</gene>
<sequence>MSGRLNYRPYDVTDASVSVYSPSNPYYRNDVEELDVDPDEGLTVVGIGPDYPDAVLIGSRDELIRVFREALGKLGA</sequence>
<dbReference type="RefSeq" id="WP_048895875.1">
    <property type="nucleotide sequence ID" value="NZ_LFOD01000012.1"/>
</dbReference>
<protein>
    <submittedName>
        <fullName evidence="1">Uncharacterized protein</fullName>
    </submittedName>
</protein>
<proteinExistence type="predicted"/>
<evidence type="ECO:0000313" key="1">
    <source>
        <dbReference type="EMBL" id="KMV17529.1"/>
    </source>
</evidence>